<keyword evidence="1" id="KW-1133">Transmembrane helix</keyword>
<dbReference type="RefSeq" id="XP_009785718.1">
    <property type="nucleotide sequence ID" value="XM_009787416.1"/>
</dbReference>
<gene>
    <name evidence="3" type="primary">LOC104233948</name>
</gene>
<organism evidence="2 3">
    <name type="scientific">Nicotiana sylvestris</name>
    <name type="common">Wood tobacco</name>
    <name type="synonym">South American tobacco</name>
    <dbReference type="NCBI Taxonomy" id="4096"/>
    <lineage>
        <taxon>Eukaryota</taxon>
        <taxon>Viridiplantae</taxon>
        <taxon>Streptophyta</taxon>
        <taxon>Embryophyta</taxon>
        <taxon>Tracheophyta</taxon>
        <taxon>Spermatophyta</taxon>
        <taxon>Magnoliopsida</taxon>
        <taxon>eudicotyledons</taxon>
        <taxon>Gunneridae</taxon>
        <taxon>Pentapetalae</taxon>
        <taxon>asterids</taxon>
        <taxon>lamiids</taxon>
        <taxon>Solanales</taxon>
        <taxon>Solanaceae</taxon>
        <taxon>Nicotianoideae</taxon>
        <taxon>Nicotianeae</taxon>
        <taxon>Nicotiana</taxon>
    </lineage>
</organism>
<accession>A0A1U7X4C7</accession>
<reference evidence="3" key="2">
    <citation type="submission" date="2025-08" db="UniProtKB">
        <authorList>
            <consortium name="RefSeq"/>
        </authorList>
    </citation>
    <scope>IDENTIFICATION</scope>
    <source>
        <tissue evidence="3">Leaf</tissue>
    </source>
</reference>
<name>A0A1U7X4C7_NICSY</name>
<proteinExistence type="predicted"/>
<evidence type="ECO:0000313" key="3">
    <source>
        <dbReference type="RefSeq" id="XP_009785718.1"/>
    </source>
</evidence>
<protein>
    <submittedName>
        <fullName evidence="3">Uncharacterized protein LOC104233948</fullName>
    </submittedName>
</protein>
<reference evidence="2" key="1">
    <citation type="journal article" date="2013" name="Genome Biol.">
        <title>Reference genomes and transcriptomes of Nicotiana sylvestris and Nicotiana tomentosiformis.</title>
        <authorList>
            <person name="Sierro N."/>
            <person name="Battey J.N."/>
            <person name="Ouadi S."/>
            <person name="Bovet L."/>
            <person name="Goepfert S."/>
            <person name="Bakaher N."/>
            <person name="Peitsch M.C."/>
            <person name="Ivanov N.V."/>
        </authorList>
    </citation>
    <scope>NUCLEOTIDE SEQUENCE [LARGE SCALE GENOMIC DNA]</scope>
</reference>
<feature type="transmembrane region" description="Helical" evidence="1">
    <location>
        <begin position="21"/>
        <end position="41"/>
    </location>
</feature>
<dbReference type="Proteomes" id="UP000189701">
    <property type="component" value="Unplaced"/>
</dbReference>
<sequence>MQYSTILRYRNESVYCAIRNSSYFSFATAPGIVGGVCMLQVEERLIVRKGKAELVKVSFNVAVIFQSLVYQILSILKFLEIQLYVWFHMSLFIAHVYFLLIVAWYNDKLGFHLGFSTARLLLSLLVGLNSLHSSGVIYNMVLYAWQRSKRIICGVMTPPLQAVKVAPVLYPH</sequence>
<keyword evidence="1" id="KW-0472">Membrane</keyword>
<keyword evidence="1" id="KW-0812">Transmembrane</keyword>
<feature type="transmembrane region" description="Helical" evidence="1">
    <location>
        <begin position="120"/>
        <end position="141"/>
    </location>
</feature>
<feature type="transmembrane region" description="Helical" evidence="1">
    <location>
        <begin position="83"/>
        <end position="105"/>
    </location>
</feature>
<evidence type="ECO:0000256" key="1">
    <source>
        <dbReference type="SAM" id="Phobius"/>
    </source>
</evidence>
<evidence type="ECO:0000313" key="2">
    <source>
        <dbReference type="Proteomes" id="UP000189701"/>
    </source>
</evidence>
<dbReference type="AlphaFoldDB" id="A0A1U7X4C7"/>
<keyword evidence="2" id="KW-1185">Reference proteome</keyword>
<feature type="transmembrane region" description="Helical" evidence="1">
    <location>
        <begin position="57"/>
        <end position="76"/>
    </location>
</feature>